<keyword evidence="2" id="KW-0964">Secreted</keyword>
<evidence type="ECO:0000256" key="2">
    <source>
        <dbReference type="ARBA" id="ARBA00022525"/>
    </source>
</evidence>
<evidence type="ECO:0000259" key="5">
    <source>
        <dbReference type="Pfam" id="PF08548"/>
    </source>
</evidence>
<feature type="region of interest" description="Disordered" evidence="4">
    <location>
        <begin position="199"/>
        <end position="218"/>
    </location>
</feature>
<proteinExistence type="predicted"/>
<feature type="region of interest" description="Disordered" evidence="4">
    <location>
        <begin position="715"/>
        <end position="738"/>
    </location>
</feature>
<dbReference type="RefSeq" id="WP_073138196.1">
    <property type="nucleotide sequence ID" value="NZ_FQZF01000030.1"/>
</dbReference>
<protein>
    <submittedName>
        <fullName evidence="6">Peptidase M10 serralysin C terminal</fullName>
    </submittedName>
</protein>
<comment type="subcellular location">
    <subcellularLocation>
        <location evidence="1">Secreted</location>
    </subcellularLocation>
</comment>
<dbReference type="PRINTS" id="PR00313">
    <property type="entry name" value="CABNDNGRPT"/>
</dbReference>
<name>A0A1M6PG74_9PROT</name>
<dbReference type="STRING" id="198092.SAMN02745194_04100"/>
<evidence type="ECO:0000313" key="7">
    <source>
        <dbReference type="Proteomes" id="UP000184387"/>
    </source>
</evidence>
<dbReference type="Pfam" id="PF08548">
    <property type="entry name" value="Peptidase_M10_C"/>
    <property type="match status" value="1"/>
</dbReference>
<dbReference type="SUPFAM" id="SSF51120">
    <property type="entry name" value="beta-Roll"/>
    <property type="match status" value="2"/>
</dbReference>
<organism evidence="6 7">
    <name type="scientific">Muricoccus roseus</name>
    <dbReference type="NCBI Taxonomy" id="198092"/>
    <lineage>
        <taxon>Bacteria</taxon>
        <taxon>Pseudomonadati</taxon>
        <taxon>Pseudomonadota</taxon>
        <taxon>Alphaproteobacteria</taxon>
        <taxon>Acetobacterales</taxon>
        <taxon>Roseomonadaceae</taxon>
        <taxon>Muricoccus</taxon>
    </lineage>
</organism>
<reference evidence="6 7" key="1">
    <citation type="submission" date="2016-11" db="EMBL/GenBank/DDBJ databases">
        <authorList>
            <person name="Jaros S."/>
            <person name="Januszkiewicz K."/>
            <person name="Wedrychowicz H."/>
        </authorList>
    </citation>
    <scope>NUCLEOTIDE SEQUENCE [LARGE SCALE GENOMIC DNA]</scope>
    <source>
        <strain evidence="6 7">DSM 14916</strain>
    </source>
</reference>
<dbReference type="InterPro" id="IPR013858">
    <property type="entry name" value="Peptidase_M10B_C"/>
</dbReference>
<dbReference type="GO" id="GO:0005509">
    <property type="term" value="F:calcium ion binding"/>
    <property type="evidence" value="ECO:0007669"/>
    <property type="project" value="InterPro"/>
</dbReference>
<dbReference type="InterPro" id="IPR018511">
    <property type="entry name" value="Hemolysin-typ_Ca-bd_CS"/>
</dbReference>
<keyword evidence="7" id="KW-1185">Reference proteome</keyword>
<sequence length="1539" mass="146299">MATEFLVSDVASLNAAIASISSGGADSNPDTAYSITVTADILLAQEMLAINLAAGSSLTIAGGGHVLDGGDAHRGFFVYSGSVRIEDLSIQNTLAEGGDGGGGRGRGGGGAGLGGGLFVATGADVTLRDVTFADNAARGGAGGAVSTGSAGGGGGGMGGDGGDNFLSNGAGGGGIGKGAAGADAGVGTTTTGIVPGLASGGGAAGTEPNNVDLHTAGGGGGIGGAPGTTAGGTAGGFGGGGGGGSLNYNSATGYSWTAGGNGGFGGGGGGGGDAAGGNGGFGGGGGGGLANPGEGGFGGGNASQYVGGGGLGAGGQIFVQEGGSLTIEGGSLSGGTVAGGAAGGTGAGAGSAFGSGLFLQGSGTVQLAGSEDGALTIADLITDQAGSVSGASGAYALSITGGTVILTAANTYSGGTTIGDATLIAEGAARLGRGAVTFLEGADSTLHVGTLNAGNILVNFDLGDTLDLDNFDFTGGTTASFDGTRLTVSSGAQTTVVTLQGVEAGTRFLVGEDSDGSALITVFDPDAPVETNFTVGSADALNLALSLIGEGGLYAQAGTAYTITLTADLLLVEDLWAIDLLAGSTLSIQGNGHVLDGAGLYRGLFVAEGEVSIESLTIQDARAKGGNGAAGWAGGGGGAGLGGGLFVASGAQVTLHDVSFLDNRAVGGNGAYYNSADAGGGGGGMWGNGVAGNGATAGAGGSGVRGADFGAGTTGGLASSTSNVPAPAEFGGGGGGGGTNPGRITVGYNGGAGGFGGGGGGGGPTGGAGGFGAGAGASGSVSFSSTSYWGGGGGLGAGGQIFVQEGGVLTLSGSASLEGGAVTGGTRGSSRAGNGSAFGDGIFIQGSSTLHLAPGPGETLLIDDVIADQSGSGGTGTSAGAASLMITGGGTVRLSAANTYAGGTTLGDATLEIAETGTAGSGAVTFAGPEDSTLRIESSSFGNLLEGFSRGDVIDLQAISFTSPAGFTRNGEVVTVFDGTTTLELHLVGAAGPLIMDQDGDGSARLRVGQEAVVTSPGRTDFQPSGLIEVAAITFAAGAHSEAVLADAQLWSMVQVTGDESENRVTVNMVAPGRLDLSGWRFAEWSIGLDILAINGTDGADDITGTEFDDRITGGQGNDSLAGGTGDDSYFVSGIGTTVSEAAGGGVDTVLALVDFTLAEGSAVEVLRAVGGGGLQLAGNELANWLVSSGAGIGDALAGGGGNDSYVVRSVADTVLEGIGQGIDTVIAGVSYTLAAGSEIEVLRADPGAAGLALTGNEFANRLVSGGAEDTLAGAGGNDLYYVDSAGDEVLEQTGEGIDTVFASSSWTLGAGQAVEILRANAGGEGITLTGNELANILHSGAGLDVLAGGAGNDTYYVGDSGDTVLEMAGGGTDTVYAGSDFTLAPVQEIEVLRASAGSTGLGLTGNAFANRIIGGAGGDTIAGGLGQDTLTGGSGEDSFVFTGLADSPASAARDYISDFVSGEDRIDLSAIQAVEGADSDQAFTFLGTGRFTKQAGQLHQITAGSNTIVEGDVNGDGRADFQILVKGLLTLQEGDFVL</sequence>
<dbReference type="InterPro" id="IPR011049">
    <property type="entry name" value="Serralysin-like_metalloprot_C"/>
</dbReference>
<dbReference type="Gene3D" id="2.150.10.10">
    <property type="entry name" value="Serralysin-like metalloprotease, C-terminal"/>
    <property type="match status" value="1"/>
</dbReference>
<feature type="domain" description="Peptidase M10 serralysin C-terminal" evidence="5">
    <location>
        <begin position="1370"/>
        <end position="1538"/>
    </location>
</feature>
<dbReference type="Proteomes" id="UP000184387">
    <property type="component" value="Unassembled WGS sequence"/>
</dbReference>
<gene>
    <name evidence="6" type="ORF">SAMN02745194_04100</name>
</gene>
<keyword evidence="3" id="KW-0677">Repeat</keyword>
<dbReference type="OrthoDB" id="7233532at2"/>
<accession>A0A1M6PG74</accession>
<dbReference type="GO" id="GO:0005615">
    <property type="term" value="C:extracellular space"/>
    <property type="evidence" value="ECO:0007669"/>
    <property type="project" value="InterPro"/>
</dbReference>
<dbReference type="PROSITE" id="PS00330">
    <property type="entry name" value="HEMOLYSIN_CALCIUM"/>
    <property type="match status" value="2"/>
</dbReference>
<evidence type="ECO:0000313" key="6">
    <source>
        <dbReference type="EMBL" id="SHK06892.1"/>
    </source>
</evidence>
<evidence type="ECO:0000256" key="3">
    <source>
        <dbReference type="ARBA" id="ARBA00022737"/>
    </source>
</evidence>
<dbReference type="EMBL" id="FQZF01000030">
    <property type="protein sequence ID" value="SHK06892.1"/>
    <property type="molecule type" value="Genomic_DNA"/>
</dbReference>
<evidence type="ECO:0000256" key="1">
    <source>
        <dbReference type="ARBA" id="ARBA00004613"/>
    </source>
</evidence>
<evidence type="ECO:0000256" key="4">
    <source>
        <dbReference type="SAM" id="MobiDB-lite"/>
    </source>
</evidence>